<dbReference type="InterPro" id="IPR013783">
    <property type="entry name" value="Ig-like_fold"/>
</dbReference>
<protein>
    <recommendedName>
        <fullName evidence="1">Fibronectin type-III domain-containing protein</fullName>
    </recommendedName>
</protein>
<dbReference type="EMBL" id="MHRK01000009">
    <property type="protein sequence ID" value="OHA24501.1"/>
    <property type="molecule type" value="Genomic_DNA"/>
</dbReference>
<evidence type="ECO:0000259" key="1">
    <source>
        <dbReference type="PROSITE" id="PS50853"/>
    </source>
</evidence>
<proteinExistence type="predicted"/>
<dbReference type="InterPro" id="IPR003961">
    <property type="entry name" value="FN3_dom"/>
</dbReference>
<gene>
    <name evidence="2" type="ORF">A3C72_00945</name>
</gene>
<dbReference type="CDD" id="cd00063">
    <property type="entry name" value="FN3"/>
    <property type="match status" value="1"/>
</dbReference>
<accession>A0A1G2MN94</accession>
<dbReference type="STRING" id="1802306.A3C72_00945"/>
<feature type="domain" description="Fibronectin type-III" evidence="1">
    <location>
        <begin position="2395"/>
        <end position="2506"/>
    </location>
</feature>
<dbReference type="SUPFAM" id="SSF49265">
    <property type="entry name" value="Fibronectin type III"/>
    <property type="match status" value="1"/>
</dbReference>
<feature type="domain" description="Fibronectin type-III" evidence="1">
    <location>
        <begin position="605"/>
        <end position="699"/>
    </location>
</feature>
<dbReference type="Gene3D" id="2.60.40.10">
    <property type="entry name" value="Immunoglobulins"/>
    <property type="match status" value="3"/>
</dbReference>
<reference evidence="2 3" key="1">
    <citation type="journal article" date="2016" name="Nat. Commun.">
        <title>Thousands of microbial genomes shed light on interconnected biogeochemical processes in an aquifer system.</title>
        <authorList>
            <person name="Anantharaman K."/>
            <person name="Brown C.T."/>
            <person name="Hug L.A."/>
            <person name="Sharon I."/>
            <person name="Castelle C.J."/>
            <person name="Probst A.J."/>
            <person name="Thomas B.C."/>
            <person name="Singh A."/>
            <person name="Wilkins M.J."/>
            <person name="Karaoz U."/>
            <person name="Brodie E.L."/>
            <person name="Williams K.H."/>
            <person name="Hubbard S.S."/>
            <person name="Banfield J.F."/>
        </authorList>
    </citation>
    <scope>NUCLEOTIDE SEQUENCE [LARGE SCALE GENOMIC DNA]</scope>
</reference>
<dbReference type="InterPro" id="IPR036116">
    <property type="entry name" value="FN3_sf"/>
</dbReference>
<dbReference type="SMART" id="SM00060">
    <property type="entry name" value="FN3"/>
    <property type="match status" value="4"/>
</dbReference>
<organism evidence="2 3">
    <name type="scientific">Candidatus Taylorbacteria bacterium RIFCSPHIGHO2_02_FULL_43_32b</name>
    <dbReference type="NCBI Taxonomy" id="1802306"/>
    <lineage>
        <taxon>Bacteria</taxon>
        <taxon>Candidatus Tayloriibacteriota</taxon>
    </lineage>
</organism>
<dbReference type="Proteomes" id="UP000177130">
    <property type="component" value="Unassembled WGS sequence"/>
</dbReference>
<sequence>MNKTNKKRGFGFQVTKLVLGSVLICLCLFFVGGFADAQYTTQYINVDGVNPYEDMACVPILKGDLVVLDDDGWHSWAYSPTTYNLIPDTSSAGFVYPPDGQKYRVDFSTTATFDGTYGYPGYAWLTRNVFQSKQRIISPDELNPGAITWDMYQKSDTWITYVPNSQIYSIKYNIKFTCPNPPQYFLEASGGDPSYDYGAVDPIGVMPQVTRSTVPTTARTSSGTIGPFAVAASGVNRPGNQFYNQILSVYAGGNQYNFIFRYCIELDRQQNYDGDFIGDVYGVTTNPDQYYSPYDLNPTSACVGYPGYTPPIKRLPTNNPELTSPTAPVVDEVWPGPPQAGSSKSVNLDCTPTVVYGGSVICSWTTTGSPTSCVPSGGTGTWPTTPTPAGGGSATIPNVINDTVFAINCDGILDSSQVRVLPRPVINSVTPTYPSCVPSGQKDTATIRWNAVSLATSYNIYDSSTLIGSVASLQCVSGVCSFAHANLDPGTTHTYAVESVYGSLKARSNDYIYNVAQICIVDVSCLPLQATVTTGQAVTWDATVISGSAPYTFSWSSDGMIGTGDPWTATYTAGGIKTATVNLTANGISTGPKNCSASLTVKPVPPSTFSVTSGSSCGGSVDLVWSAVSNIDNYIISRSTSSSGPFTDVQTLSSGAVLWRDTGVSVRTSYYYRIRTVKNGVSSDPRSSGAVISSISCPTVTCPNPNPIFVNQTSFWQATPSGGTGSYTYSWSGHTQVSGKTTQSFTTLPYTVARTETAMISVTSGGFPAVATCNLVVNPIASWVYSLSVSGNISIMAGQNGSNVVTATYGSGIAEPVQFSIASISPVPSSGSLNAVFTVDDGRTCTPQPGTPCSRTLTVTPTIPVGDYTVTVNSRSMTTGVSRIANFTLSINNPPVNGSCSVSPSSIAVNSSATWSAIPGGGNGTYTYSWSDSDGHTGSLQNQPFIYNNTGQKTASVIITSNGLSSGTIVCSNSLSVGTIPFDYSIVASPNITIQAGAIDSGSNTITVTHLSGISENVSLSLSGLPRDATHLFNPASCLPNPGGSCSTAPRLTITIAPTTGAGTYPIIVHGVSSSGIPKDAPPFNLIITGAPTVDCSVSSRTIVSGSTVTWTATPRNFSSGTIVYSWTDTDGQSRAANTSNIWSPSYSTGANPKSVDATVVATLGTRTATKVCSTDLGVPVLTVNPAFDYALTLNSSAISVGINDTGSITAVLTPRYGTPVLESVGRDTTYALPTGVTISSGSCTPNLPSCTVPLTVTVSASASKGTYPIRLKGSPDDNLTNNLASFSLTITDVPTPECTLTAPTVVNPSTPFNISWTTSNSPTSCVASGAWSGTKALPSGTQSISGITLPSTYTMVCQNATLSGSCSINVAVPFDYSLGANPLTLTAPWSSTVSTARSSTITKTLVSGTPSPVSLSVSGLPPATGVPQPTATFTDQSNWCYPTCSPTMSVTIPSYTRAGTHLLTINGSPITGNNNSASVYLVITSNLQVSKNGTGSGTVTSGDGLINCGSVCSSTFTLGAAKTVILTANATSGTFSSWSGCDSTSGTTCTVTMEADKSPVATFNYIVSPFDYSLGVSQSSISIPVSSGSGSLNAVLTPVSGTASIQTITNISGAPTGITITPGAGCTPTVPCNIPINISGITATHAGTSNTITVRGSSDGNDTNNTATFVLTVPAVTTPVHTCDLLVNNSSSVRVEPGALLNFTWSTTNASLCSNGFSSDTSCNNSTSYSMLAPGPGVHTYLFNSVGVTGSSPVNCMDYVTVTVGGPTDYSISCSDLSMPPATSQDTNVGVTLESGLAAKVSINGRIAVDSRITPSFYRMWDPINGYQTGECTPFSSTPGSKCSIPVKFDTSSTLTPGTYPYTVTAVLSGTNTVLDTKTCDIVVPDFGPECDAYITAPPDYSIRQTSVTVDQGTWVNKYWSGTVIGGTAPFSAQWEEYSPDEYLNSWKVIRPWFNIVGRDVPGSFSSGGAQSSTVESRRLLVRMDSAPSIEKPAQCPTLTVNVIVPTVPLTVNKTGISPCTVFSDDGNIFCGTNCQSDNQNYPYNPSQSVFPSLVRLSVNSPMQIKFANVSNVVGYPVSGTIHQNFPLSNYNYPTKANLAIDTLSNNCVNDAGVLSSGQNWSLGAHISPNTGGTASFDANFAGQVEIDTLKLYVPYQYDGVSSCGPNNNAFMKIEVYDGPTLVFSKVGQHYNAGNNAHVIDVRVGGAPIKATTVRLTRLNSEAGYVGGLQVGEIEAWLNAPRAGASLDFKGWSGGGCSGTGICNVSMDAAKTVTADCGLIDCGYNMETISDVSVEAGSQVGTNIKVNFDHGTPQNVSFVFEGDPVATNLTNNNITINAPSCNPGTTSCTSVATINTTLSTTPGLYKVKVVSSPDCDTTTSAENVKTFNITVTPPPVPLTSINDNTFCDGGVNNLYWNESTGATSYDVIFATTASSVTIPPGGVWTSLPYISSASACSGGTCHVSHKPLLPNTKYWYQIRAVLPGNVTSPWSSLSTQISSVRCPEVICSVSPSYYGTIPVTPTWMIGGRYGDGVSYSYSYADNDSPAHTGTTPFMGSSFNLPITYMTEGLKTMKVSVTSGVYTTGPFVCPSFAARPSTQFNYSITPGLPEITITPSAPTSNIMHVKWIFGTPSAVTLQAPTVSPINNVNQSTPFTYSWVDSTCTPRTNADRECQRKPTLTLRNITTPGDYLVTVRGTTATTPPINRSTTFIVHVRAPNVGASCTVQPETVLGQSATFYGTASGGIAPLSYTWRDVASSNLRNVTSPVCREANSTITGTLTVWDSQNPPHNDTASCSTTCTIPPPVLQSATYLACSEAGVGKTLVRWTSPEGIDSFDVYRDSVKVANVLGTAGTPTATPGILFYRFRDFGLTANEWYSYYVVSKVGTYTRQSPSMDHRASKCDPLNVNCSASPSTVTITSGTPTNVNWTSIFNGSTGSFTSLTWVETDELGALTGSGSIPPNIVSPETFTRTYTEPHDYSMTMRVTAADPLDCATDPDHCSFPIDYKSKDSTPCILNVCDPNFTLSANPESVRVRQVEGVSGLPVSSESTITITPNDCFDKNIRLSLEKAVRASTGVNLTTAELNKFQMRIDGNPVNNIFDIIKENGYSVKFSVSSADSEQLIPPGVYIFTLLAEEIGSGDAERRVNVAVVVETKTPGFKEF</sequence>
<name>A0A1G2MN94_9BACT</name>
<evidence type="ECO:0000313" key="3">
    <source>
        <dbReference type="Proteomes" id="UP000177130"/>
    </source>
</evidence>
<comment type="caution">
    <text evidence="2">The sequence shown here is derived from an EMBL/GenBank/DDBJ whole genome shotgun (WGS) entry which is preliminary data.</text>
</comment>
<evidence type="ECO:0000313" key="2">
    <source>
        <dbReference type="EMBL" id="OHA24501.1"/>
    </source>
</evidence>
<dbReference type="PROSITE" id="PS50853">
    <property type="entry name" value="FN3"/>
    <property type="match status" value="2"/>
</dbReference>